<sequence length="819" mass="82875">MPDLKISELPAANSLADTDIAPLVQNQGSLATRRATLSQLRGAMLRERGVHIRDFGAVGDGVADDGPALQAAINALSPNGGVVHLGARTYRIGTAVTVSSHAVRIEGQGFTEGGNPGEGTWLTCANPAIFPLTFSGAAARGSVVRNLAVREAHGASQNTSWQPTAYQWFFRVLDCYGGVDFEDLLLSGVHRGFLVRNSGRTAFRRIRGQVFSTGIEMDEVYDVARITGVHFWPFWSTNDNVVRWQQLNGDAMVFRRVDGVFVDQSFVLGYRSMFRFSSSAAGVTQKFSIGQAYADFVRHGLWVEAAGTDGQVDSMSVQCERFNASGATLPGSVGILLGAHSSRVQIGQLRVDDCEDNAIRVEGHSNRLDIGSLRVVHFNQRNSGAAACHLAHAATGVPNRVLLATAPLLEGTTNAGLLVNAGTNGTVGGQMAAGAAAAPGLAVGTSDTGLFQPGTGGLAASAAGAEVMRLAAGTATLGGPLGAHAFEVTTPADAVNRPRAVGAAAGQGVSIQASGSDANLNLALDAKGGGSLVLRTGGGVQAQIAHTAGAVNQVGISGGATGGAAKVSATGADANVALVLSPKGTGALLAQAPDGGADGGAARGANAVDWRQSRNAAAQVASGAGAVIAGGMGNTASGNHSWVPGDTRASTRGHLGRGAWSSGFFAVQGDSQAGEFVLRAVTSDATPVRLTADGAAPGAANTVNLPNNGGYRLKVLVGSFQTGGTGGAWDIASWEMDLHIKRGTINTAYVGGYSSGPSGNAAIASGASIAPGIADPPAAALRVSVAADSTNGGLALTAIGEAGKTIRWVARVLAVEVTS</sequence>
<dbReference type="Proteomes" id="UP001526430">
    <property type="component" value="Unassembled WGS sequence"/>
</dbReference>
<dbReference type="SUPFAM" id="SSF51126">
    <property type="entry name" value="Pectin lyase-like"/>
    <property type="match status" value="1"/>
</dbReference>
<accession>A0ABT3NVX7</accession>
<gene>
    <name evidence="2" type="ORF">OF850_11940</name>
</gene>
<dbReference type="EMBL" id="JAPFQI010000008">
    <property type="protein sequence ID" value="MCW8086343.1"/>
    <property type="molecule type" value="Genomic_DNA"/>
</dbReference>
<dbReference type="Pfam" id="PF12708">
    <property type="entry name" value="Pect-lyase_RHGA_epim"/>
    <property type="match status" value="1"/>
</dbReference>
<dbReference type="Gene3D" id="2.160.20.10">
    <property type="entry name" value="Single-stranded right-handed beta-helix, Pectin lyase-like"/>
    <property type="match status" value="1"/>
</dbReference>
<name>A0ABT3NVX7_9PROT</name>
<dbReference type="GO" id="GO:0016787">
    <property type="term" value="F:hydrolase activity"/>
    <property type="evidence" value="ECO:0007669"/>
    <property type="project" value="UniProtKB-KW"/>
</dbReference>
<evidence type="ECO:0000313" key="3">
    <source>
        <dbReference type="Proteomes" id="UP001526430"/>
    </source>
</evidence>
<dbReference type="RefSeq" id="WP_301590360.1">
    <property type="nucleotide sequence ID" value="NZ_JAPFQI010000008.1"/>
</dbReference>
<dbReference type="InterPro" id="IPR011050">
    <property type="entry name" value="Pectin_lyase_fold/virulence"/>
</dbReference>
<dbReference type="InterPro" id="IPR012334">
    <property type="entry name" value="Pectin_lyas_fold"/>
</dbReference>
<organism evidence="2 3">
    <name type="scientific">Sabulicella glaciei</name>
    <dbReference type="NCBI Taxonomy" id="2984948"/>
    <lineage>
        <taxon>Bacteria</taxon>
        <taxon>Pseudomonadati</taxon>
        <taxon>Pseudomonadota</taxon>
        <taxon>Alphaproteobacteria</taxon>
        <taxon>Acetobacterales</taxon>
        <taxon>Acetobacteraceae</taxon>
        <taxon>Sabulicella</taxon>
    </lineage>
</organism>
<keyword evidence="2" id="KW-0378">Hydrolase</keyword>
<evidence type="ECO:0000259" key="1">
    <source>
        <dbReference type="Pfam" id="PF12708"/>
    </source>
</evidence>
<keyword evidence="3" id="KW-1185">Reference proteome</keyword>
<protein>
    <submittedName>
        <fullName evidence="2">Glycoside hydrolase family 55 protein</fullName>
    </submittedName>
</protein>
<comment type="caution">
    <text evidence="2">The sequence shown here is derived from an EMBL/GenBank/DDBJ whole genome shotgun (WGS) entry which is preliminary data.</text>
</comment>
<evidence type="ECO:0000313" key="2">
    <source>
        <dbReference type="EMBL" id="MCW8086343.1"/>
    </source>
</evidence>
<proteinExistence type="predicted"/>
<dbReference type="InterPro" id="IPR024535">
    <property type="entry name" value="RHGA/B-epi-like_pectate_lyase"/>
</dbReference>
<reference evidence="2 3" key="1">
    <citation type="submission" date="2022-10" db="EMBL/GenBank/DDBJ databases">
        <title>Roseococcus glaciei nov., sp. nov., isolated from glacier.</title>
        <authorList>
            <person name="Liu Q."/>
            <person name="Xin Y.-H."/>
        </authorList>
    </citation>
    <scope>NUCLEOTIDE SEQUENCE [LARGE SCALE GENOMIC DNA]</scope>
    <source>
        <strain evidence="2 3">MDT2-1-1</strain>
    </source>
</reference>
<feature type="domain" description="Rhamnogalacturonase A/B/Epimerase-like pectate lyase" evidence="1">
    <location>
        <begin position="51"/>
        <end position="99"/>
    </location>
</feature>